<dbReference type="Gene3D" id="3.40.1670.10">
    <property type="entry name" value="UbiD C-terminal domain-like"/>
    <property type="match status" value="1"/>
</dbReference>
<dbReference type="Proteomes" id="UP000741360">
    <property type="component" value="Unassembled WGS sequence"/>
</dbReference>
<gene>
    <name evidence="4" type="ORF">HYY65_14290</name>
</gene>
<dbReference type="InterPro" id="IPR002830">
    <property type="entry name" value="UbiD"/>
</dbReference>
<feature type="domain" description="3-octaprenyl-4-hydroxybenzoate carboxy-lyase-like Rift-related" evidence="1">
    <location>
        <begin position="99"/>
        <end position="293"/>
    </location>
</feature>
<dbReference type="InterPro" id="IPR049383">
    <property type="entry name" value="UbiD-like_N"/>
</dbReference>
<dbReference type="GO" id="GO:0016831">
    <property type="term" value="F:carboxy-lyase activity"/>
    <property type="evidence" value="ECO:0007669"/>
    <property type="project" value="InterPro"/>
</dbReference>
<comment type="caution">
    <text evidence="4">The sequence shown here is derived from an EMBL/GenBank/DDBJ whole genome shotgun (WGS) entry which is preliminary data.</text>
</comment>
<evidence type="ECO:0000313" key="4">
    <source>
        <dbReference type="EMBL" id="MBI3016194.1"/>
    </source>
</evidence>
<evidence type="ECO:0000259" key="2">
    <source>
        <dbReference type="Pfam" id="PF20695"/>
    </source>
</evidence>
<feature type="domain" description="3-octaprenyl-4-hydroxybenzoate carboxy-lyase-like N-terminal" evidence="2">
    <location>
        <begin position="10"/>
        <end position="88"/>
    </location>
</feature>
<protein>
    <submittedName>
        <fullName evidence="4">UbiD family decarboxylase</fullName>
    </submittedName>
</protein>
<evidence type="ECO:0000259" key="3">
    <source>
        <dbReference type="Pfam" id="PF20696"/>
    </source>
</evidence>
<dbReference type="Pfam" id="PF01977">
    <property type="entry name" value="UbiD"/>
    <property type="match status" value="1"/>
</dbReference>
<evidence type="ECO:0000259" key="1">
    <source>
        <dbReference type="Pfam" id="PF01977"/>
    </source>
</evidence>
<evidence type="ECO:0000313" key="5">
    <source>
        <dbReference type="Proteomes" id="UP000741360"/>
    </source>
</evidence>
<dbReference type="PANTHER" id="PTHR30108:SF17">
    <property type="entry name" value="FERULIC ACID DECARBOXYLASE 1"/>
    <property type="match status" value="1"/>
</dbReference>
<accession>A0A932M263</accession>
<proteinExistence type="predicted"/>
<name>A0A932M263_UNCTE</name>
<feature type="non-terminal residue" evidence="4">
    <location>
        <position position="374"/>
    </location>
</feature>
<dbReference type="Pfam" id="PF20696">
    <property type="entry name" value="UbiD_C"/>
    <property type="match status" value="1"/>
</dbReference>
<reference evidence="4" key="1">
    <citation type="submission" date="2020-07" db="EMBL/GenBank/DDBJ databases">
        <title>Huge and variable diversity of episymbiotic CPR bacteria and DPANN archaea in groundwater ecosystems.</title>
        <authorList>
            <person name="He C.Y."/>
            <person name="Keren R."/>
            <person name="Whittaker M."/>
            <person name="Farag I.F."/>
            <person name="Doudna J."/>
            <person name="Cate J.H.D."/>
            <person name="Banfield J.F."/>
        </authorList>
    </citation>
    <scope>NUCLEOTIDE SEQUENCE</scope>
    <source>
        <strain evidence="4">NC_groundwater_717_Ag_S-0.2um_59_8</strain>
    </source>
</reference>
<dbReference type="Pfam" id="PF20695">
    <property type="entry name" value="UbiD_N"/>
    <property type="match status" value="1"/>
</dbReference>
<dbReference type="PANTHER" id="PTHR30108">
    <property type="entry name" value="3-OCTAPRENYL-4-HYDROXYBENZOATE CARBOXY-LYASE-RELATED"/>
    <property type="match status" value="1"/>
</dbReference>
<dbReference type="AlphaFoldDB" id="A0A932M263"/>
<dbReference type="EMBL" id="JACPSX010000274">
    <property type="protein sequence ID" value="MBI3016194.1"/>
    <property type="molecule type" value="Genomic_DNA"/>
</dbReference>
<organism evidence="4 5">
    <name type="scientific">Tectimicrobiota bacterium</name>
    <dbReference type="NCBI Taxonomy" id="2528274"/>
    <lineage>
        <taxon>Bacteria</taxon>
        <taxon>Pseudomonadati</taxon>
        <taxon>Nitrospinota/Tectimicrobiota group</taxon>
        <taxon>Candidatus Tectimicrobiota</taxon>
    </lineage>
</organism>
<dbReference type="InterPro" id="IPR048304">
    <property type="entry name" value="UbiD_Rift_dom"/>
</dbReference>
<dbReference type="GO" id="GO:0005737">
    <property type="term" value="C:cytoplasm"/>
    <property type="evidence" value="ECO:0007669"/>
    <property type="project" value="TreeGrafter"/>
</dbReference>
<feature type="domain" description="3-octaprenyl-4-hydroxybenzoate carboxy-lyase-like C-terminal" evidence="3">
    <location>
        <begin position="315"/>
        <end position="374"/>
    </location>
</feature>
<sequence>MPFADLRDFLDELEKQQELVRVSAEVDVRYEIGAICRKVSDAYGPALFFERPRGYSNPVVMNVLGTKERLGLALGCEPDALLRVWNERTKHPIEPTLVSTGPCKENVLLGSDVDLGRFPIPTLNELDGGPYIDLPSIISRDPETGIRNSAMYRLQVQGKRTLGVLAASYRHLTMQRRKVSGPFPVAIAVGLDPVVTMATVGPFAFGVDELAMAGALRGEPVPLVRCETVPLEVPAHAEIVLEGEIHRGETAEEGPFGEFTGFYGPKGQRTVIRIKAITFRNDLILQGAYCGRPPQETNLIYSFSIAAGVANSVPLPGLKQINVNQSGFNAIVSIEKPCEGYGKMMGLAILGTWAGRMLKTVILVDEDIDPFNWD</sequence>
<dbReference type="NCBIfam" id="TIGR00148">
    <property type="entry name" value="UbiD family decarboxylase"/>
    <property type="match status" value="1"/>
</dbReference>
<dbReference type="InterPro" id="IPR049381">
    <property type="entry name" value="UbiD-like_C"/>
</dbReference>
<dbReference type="SUPFAM" id="SSF50475">
    <property type="entry name" value="FMN-binding split barrel"/>
    <property type="match status" value="1"/>
</dbReference>
<dbReference type="SUPFAM" id="SSF143968">
    <property type="entry name" value="UbiD C-terminal domain-like"/>
    <property type="match status" value="1"/>
</dbReference>